<dbReference type="Gene3D" id="1.20.58.390">
    <property type="entry name" value="Neurotransmitter-gated ion-channel transmembrane domain"/>
    <property type="match status" value="2"/>
</dbReference>
<keyword evidence="2" id="KW-0812">Transmembrane</keyword>
<protein>
    <submittedName>
        <fullName evidence="4">Acetylcholine receptor subunit alpha-type acr-16</fullName>
    </submittedName>
</protein>
<dbReference type="InterPro" id="IPR006029">
    <property type="entry name" value="Neurotrans-gated_channel_TM"/>
</dbReference>
<dbReference type="GO" id="GO:0004888">
    <property type="term" value="F:transmembrane signaling receptor activity"/>
    <property type="evidence" value="ECO:0007669"/>
    <property type="project" value="InterPro"/>
</dbReference>
<proteinExistence type="evidence at transcript level"/>
<feature type="transmembrane region" description="Helical" evidence="2">
    <location>
        <begin position="106"/>
        <end position="131"/>
    </location>
</feature>
<dbReference type="Pfam" id="PF02932">
    <property type="entry name" value="Neur_chan_memb"/>
    <property type="match status" value="1"/>
</dbReference>
<sequence length="364" mass="40620">MDIQYYVPNGEWNLLATPAFAERTEFGNEPYCAIFFFFIIQRRTLYYGLNLIIPSLLISLMTVLGFTLPPDAGEKITLEITILLSVCFFLSMVAEMTPPTSEAVPLIGAFFSCCMLVVSASVVFTVLVLNLHNRKPETHEMSPFLRKCLLNWLPWLLMMRRPGVTAFSCGTLKRLSDTLNGDMDLHVASMEASDSLSLIRSLKAGKPVQHLIEPDGRGVTATPISLSSTEQLLMGGSLPVNQSSNHVNEVMSQSVNVPHYTSHMSHRQQSLLGQKVSFDLSPKHSGLISDLHKGVQKACVELRDIAGHMKAMRKRMEEEERDEQAENDWKFAAMVVDRMCLLMFTIFIVASTCGIMFSSPHLIA</sequence>
<dbReference type="CDD" id="cd19051">
    <property type="entry name" value="LGIC_TM_cation"/>
    <property type="match status" value="1"/>
</dbReference>
<feature type="domain" description="Neurotransmitter-gated ion-channel transmembrane" evidence="3">
    <location>
        <begin position="51"/>
        <end position="355"/>
    </location>
</feature>
<dbReference type="GO" id="GO:0005230">
    <property type="term" value="F:extracellular ligand-gated monoatomic ion channel activity"/>
    <property type="evidence" value="ECO:0007669"/>
    <property type="project" value="InterPro"/>
</dbReference>
<feature type="transmembrane region" description="Helical" evidence="2">
    <location>
        <begin position="340"/>
        <end position="363"/>
    </location>
</feature>
<comment type="subcellular location">
    <subcellularLocation>
        <location evidence="1">Membrane</location>
        <topology evidence="1">Multi-pass membrane protein</topology>
    </subcellularLocation>
</comment>
<reference evidence="4" key="1">
    <citation type="journal article" date="2011" name="Genome Res.">
        <title>Deep small RNA sequencing from the nematode Ascaris reveals conservation, functional diversification, and novel developmental profiles.</title>
        <authorList>
            <person name="Wang J."/>
            <person name="Czech B."/>
            <person name="Crunk A."/>
            <person name="Wallace A."/>
            <person name="Mitreva M."/>
            <person name="Hannon G.J."/>
            <person name="Davis R.E."/>
        </authorList>
    </citation>
    <scope>NUCLEOTIDE SEQUENCE</scope>
</reference>
<dbReference type="GO" id="GO:0016020">
    <property type="term" value="C:membrane"/>
    <property type="evidence" value="ECO:0007669"/>
    <property type="project" value="UniProtKB-SubCell"/>
</dbReference>
<dbReference type="InterPro" id="IPR036719">
    <property type="entry name" value="Neuro-gated_channel_TM_sf"/>
</dbReference>
<keyword evidence="4" id="KW-0675">Receptor</keyword>
<accession>F1L9Y6</accession>
<dbReference type="Gene3D" id="2.70.170.10">
    <property type="entry name" value="Neurotransmitter-gated ion-channel ligand-binding domain"/>
    <property type="match status" value="1"/>
</dbReference>
<evidence type="ECO:0000256" key="1">
    <source>
        <dbReference type="ARBA" id="ARBA00004141"/>
    </source>
</evidence>
<dbReference type="InterPro" id="IPR006201">
    <property type="entry name" value="Neur_channel"/>
</dbReference>
<keyword evidence="2" id="KW-0472">Membrane</keyword>
<dbReference type="InterPro" id="IPR036734">
    <property type="entry name" value="Neur_chan_lig-bd_sf"/>
</dbReference>
<feature type="transmembrane region" description="Helical" evidence="2">
    <location>
        <begin position="45"/>
        <end position="64"/>
    </location>
</feature>
<dbReference type="InterPro" id="IPR038050">
    <property type="entry name" value="Neuro_actylchol_rec"/>
</dbReference>
<dbReference type="FunFam" id="1.20.58.390:FF:000046">
    <property type="entry name" value="AcetylCholine Receptor"/>
    <property type="match status" value="1"/>
</dbReference>
<name>F1L9Y6_ASCSU</name>
<evidence type="ECO:0000259" key="3">
    <source>
        <dbReference type="Pfam" id="PF02932"/>
    </source>
</evidence>
<dbReference type="AlphaFoldDB" id="F1L9Y6"/>
<dbReference type="EMBL" id="JI175018">
    <property type="protein sequence ID" value="ADY46940.1"/>
    <property type="molecule type" value="mRNA"/>
</dbReference>
<organism evidence="4">
    <name type="scientific">Ascaris suum</name>
    <name type="common">Pig roundworm</name>
    <name type="synonym">Ascaris lumbricoides</name>
    <dbReference type="NCBI Taxonomy" id="6253"/>
    <lineage>
        <taxon>Eukaryota</taxon>
        <taxon>Metazoa</taxon>
        <taxon>Ecdysozoa</taxon>
        <taxon>Nematoda</taxon>
        <taxon>Chromadorea</taxon>
        <taxon>Rhabditida</taxon>
        <taxon>Spirurina</taxon>
        <taxon>Ascaridomorpha</taxon>
        <taxon>Ascaridoidea</taxon>
        <taxon>Ascarididae</taxon>
        <taxon>Ascaris</taxon>
    </lineage>
</organism>
<evidence type="ECO:0000313" key="4">
    <source>
        <dbReference type="EMBL" id="ADY46940.1"/>
    </source>
</evidence>
<dbReference type="PANTHER" id="PTHR18945">
    <property type="entry name" value="NEUROTRANSMITTER GATED ION CHANNEL"/>
    <property type="match status" value="1"/>
</dbReference>
<evidence type="ECO:0000256" key="2">
    <source>
        <dbReference type="SAM" id="Phobius"/>
    </source>
</evidence>
<keyword evidence="2" id="KW-1133">Transmembrane helix</keyword>
<dbReference type="SUPFAM" id="SSF90112">
    <property type="entry name" value="Neurotransmitter-gated ion-channel transmembrane pore"/>
    <property type="match status" value="1"/>
</dbReference>